<dbReference type="SUPFAM" id="SSF53335">
    <property type="entry name" value="S-adenosyl-L-methionine-dependent methyltransferases"/>
    <property type="match status" value="1"/>
</dbReference>
<dbReference type="Proteomes" id="UP000234474">
    <property type="component" value="Unassembled WGS sequence"/>
</dbReference>
<accession>A0A2I1BUA3</accession>
<organism evidence="2 3">
    <name type="scientific">Aspergillus novofumigatus (strain IBT 16806)</name>
    <dbReference type="NCBI Taxonomy" id="1392255"/>
    <lineage>
        <taxon>Eukaryota</taxon>
        <taxon>Fungi</taxon>
        <taxon>Dikarya</taxon>
        <taxon>Ascomycota</taxon>
        <taxon>Pezizomycotina</taxon>
        <taxon>Eurotiomycetes</taxon>
        <taxon>Eurotiomycetidae</taxon>
        <taxon>Eurotiales</taxon>
        <taxon>Aspergillaceae</taxon>
        <taxon>Aspergillus</taxon>
        <taxon>Aspergillus subgen. Fumigati</taxon>
    </lineage>
</organism>
<keyword evidence="2" id="KW-0808">Transferase</keyword>
<dbReference type="OrthoDB" id="540004at2759"/>
<sequence length="228" mass="25208">MASSSPTLKENIKKAYDNVAVKYAEWTKSSYPTRVEYLQKLLAYLPPSPVEKSVLELGCGSGQPCTAILASIPGMKVTANDISPVQLTLAREHLPSTNVSLVEGDMMELSFEDNSFDAVIGMYSILHLPKEEQVTLLERIYKWLKPGALFLGSFAAGLEGEDLVDKNWLDGKDGEMFWSGWGEAKTCEIVSSIGFELVLREVVAEIEEEKGEGREIPFLWVLGKKADN</sequence>
<dbReference type="PANTHER" id="PTHR43591:SF110">
    <property type="entry name" value="RHODANESE DOMAIN-CONTAINING PROTEIN"/>
    <property type="match status" value="1"/>
</dbReference>
<dbReference type="STRING" id="1392255.A0A2I1BUA3"/>
<dbReference type="GeneID" id="36535808"/>
<keyword evidence="3" id="KW-1185">Reference proteome</keyword>
<dbReference type="InterPro" id="IPR041698">
    <property type="entry name" value="Methyltransf_25"/>
</dbReference>
<dbReference type="InterPro" id="IPR029063">
    <property type="entry name" value="SAM-dependent_MTases_sf"/>
</dbReference>
<evidence type="ECO:0000259" key="1">
    <source>
        <dbReference type="Pfam" id="PF13649"/>
    </source>
</evidence>
<proteinExistence type="predicted"/>
<evidence type="ECO:0000313" key="3">
    <source>
        <dbReference type="Proteomes" id="UP000234474"/>
    </source>
</evidence>
<dbReference type="GO" id="GO:0008168">
    <property type="term" value="F:methyltransferase activity"/>
    <property type="evidence" value="ECO:0007669"/>
    <property type="project" value="UniProtKB-KW"/>
</dbReference>
<feature type="domain" description="Methyltransferase" evidence="1">
    <location>
        <begin position="54"/>
        <end position="147"/>
    </location>
</feature>
<dbReference type="GO" id="GO:0032259">
    <property type="term" value="P:methylation"/>
    <property type="evidence" value="ECO:0007669"/>
    <property type="project" value="UniProtKB-KW"/>
</dbReference>
<dbReference type="PANTHER" id="PTHR43591">
    <property type="entry name" value="METHYLTRANSFERASE"/>
    <property type="match status" value="1"/>
</dbReference>
<reference evidence="3" key="1">
    <citation type="journal article" date="2018" name="Proc. Natl. Acad. Sci. U.S.A.">
        <title>Linking secondary metabolites to gene clusters through genome sequencing of six diverse Aspergillus species.</title>
        <authorList>
            <person name="Kaerboelling I."/>
            <person name="Vesth T.C."/>
            <person name="Frisvad J.C."/>
            <person name="Nybo J.L."/>
            <person name="Theobald S."/>
            <person name="Kuo A."/>
            <person name="Bowyer P."/>
            <person name="Matsuda Y."/>
            <person name="Mondo S."/>
            <person name="Lyhne E.K."/>
            <person name="Kogle M.E."/>
            <person name="Clum A."/>
            <person name="Lipzen A."/>
            <person name="Salamov A."/>
            <person name="Ngan C.Y."/>
            <person name="Daum C."/>
            <person name="Chiniquy J."/>
            <person name="Barry K."/>
            <person name="LaButti K."/>
            <person name="Haridas S."/>
            <person name="Simmons B.A."/>
            <person name="Magnuson J.K."/>
            <person name="Mortensen U.H."/>
            <person name="Larsen T.O."/>
            <person name="Grigoriev I.V."/>
            <person name="Baker S.E."/>
            <person name="Andersen M.R."/>
        </authorList>
    </citation>
    <scope>NUCLEOTIDE SEQUENCE [LARGE SCALE GENOMIC DNA]</scope>
    <source>
        <strain evidence="3">IBT 16806</strain>
    </source>
</reference>
<dbReference type="VEuPathDB" id="FungiDB:P174DRAFT_446048"/>
<name>A0A2I1BUA3_ASPN1</name>
<dbReference type="RefSeq" id="XP_024677527.1">
    <property type="nucleotide sequence ID" value="XM_024828483.1"/>
</dbReference>
<gene>
    <name evidence="2" type="ORF">P174DRAFT_446048</name>
</gene>
<dbReference type="OMA" id="GAMHWSG"/>
<dbReference type="CDD" id="cd02440">
    <property type="entry name" value="AdoMet_MTases"/>
    <property type="match status" value="1"/>
</dbReference>
<dbReference type="Gene3D" id="3.40.50.150">
    <property type="entry name" value="Vaccinia Virus protein VP39"/>
    <property type="match status" value="1"/>
</dbReference>
<dbReference type="EMBL" id="MSZS01000011">
    <property type="protein sequence ID" value="PKX88932.1"/>
    <property type="molecule type" value="Genomic_DNA"/>
</dbReference>
<keyword evidence="2" id="KW-0489">Methyltransferase</keyword>
<dbReference type="AlphaFoldDB" id="A0A2I1BUA3"/>
<dbReference type="Pfam" id="PF13649">
    <property type="entry name" value="Methyltransf_25"/>
    <property type="match status" value="1"/>
</dbReference>
<comment type="caution">
    <text evidence="2">The sequence shown here is derived from an EMBL/GenBank/DDBJ whole genome shotgun (WGS) entry which is preliminary data.</text>
</comment>
<protein>
    <submittedName>
        <fullName evidence="2">Putative O-methyltransferase</fullName>
    </submittedName>
</protein>
<evidence type="ECO:0000313" key="2">
    <source>
        <dbReference type="EMBL" id="PKX88932.1"/>
    </source>
</evidence>